<comment type="caution">
    <text evidence="1">The sequence shown here is derived from an EMBL/GenBank/DDBJ whole genome shotgun (WGS) entry which is preliminary data.</text>
</comment>
<name>A0A8S1W8F4_PAROT</name>
<evidence type="ECO:0000313" key="1">
    <source>
        <dbReference type="EMBL" id="CAD8185540.1"/>
    </source>
</evidence>
<organism evidence="1 2">
    <name type="scientific">Paramecium octaurelia</name>
    <dbReference type="NCBI Taxonomy" id="43137"/>
    <lineage>
        <taxon>Eukaryota</taxon>
        <taxon>Sar</taxon>
        <taxon>Alveolata</taxon>
        <taxon>Ciliophora</taxon>
        <taxon>Intramacronucleata</taxon>
        <taxon>Oligohymenophorea</taxon>
        <taxon>Peniculida</taxon>
        <taxon>Parameciidae</taxon>
        <taxon>Paramecium</taxon>
    </lineage>
</organism>
<dbReference type="AlphaFoldDB" id="A0A8S1W8F4"/>
<keyword evidence="2" id="KW-1185">Reference proteome</keyword>
<gene>
    <name evidence="1" type="ORF">POCTA_138.1.T0850226</name>
</gene>
<dbReference type="Proteomes" id="UP000683925">
    <property type="component" value="Unassembled WGS sequence"/>
</dbReference>
<accession>A0A8S1W8F4</accession>
<sequence>MAITMIVGHITLWQNIIFNHEITPVNNPETSYKLVLTDITQYCYLKIIFLNEILQLLQYTVQQSNPSAIFA</sequence>
<dbReference type="EMBL" id="CAJJDP010000084">
    <property type="protein sequence ID" value="CAD8185540.1"/>
    <property type="molecule type" value="Genomic_DNA"/>
</dbReference>
<evidence type="ECO:0000313" key="2">
    <source>
        <dbReference type="Proteomes" id="UP000683925"/>
    </source>
</evidence>
<protein>
    <submittedName>
        <fullName evidence="1">Uncharacterized protein</fullName>
    </submittedName>
</protein>
<proteinExistence type="predicted"/>
<reference evidence="1" key="1">
    <citation type="submission" date="2021-01" db="EMBL/GenBank/DDBJ databases">
        <authorList>
            <consortium name="Genoscope - CEA"/>
            <person name="William W."/>
        </authorList>
    </citation>
    <scope>NUCLEOTIDE SEQUENCE</scope>
</reference>